<feature type="region of interest" description="Disordered" evidence="1">
    <location>
        <begin position="130"/>
        <end position="192"/>
    </location>
</feature>
<feature type="compositionally biased region" description="Polar residues" evidence="1">
    <location>
        <begin position="171"/>
        <end position="183"/>
    </location>
</feature>
<dbReference type="Proteomes" id="UP001212411">
    <property type="component" value="Chromosome 2"/>
</dbReference>
<accession>A0AAE9WDY5</accession>
<dbReference type="RefSeq" id="XP_056038112.1">
    <property type="nucleotide sequence ID" value="XM_056182110.1"/>
</dbReference>
<dbReference type="GO" id="GO:0000785">
    <property type="term" value="C:chromatin"/>
    <property type="evidence" value="ECO:0007669"/>
    <property type="project" value="UniProtKB-ARBA"/>
</dbReference>
<keyword evidence="4" id="KW-1185">Reference proteome</keyword>
<organism evidence="3 4">
    <name type="scientific">Schizosaccharomyces osmophilus</name>
    <dbReference type="NCBI Taxonomy" id="2545709"/>
    <lineage>
        <taxon>Eukaryota</taxon>
        <taxon>Fungi</taxon>
        <taxon>Dikarya</taxon>
        <taxon>Ascomycota</taxon>
        <taxon>Taphrinomycotina</taxon>
        <taxon>Schizosaccharomycetes</taxon>
        <taxon>Schizosaccharomycetales</taxon>
        <taxon>Schizosaccharomycetaceae</taxon>
        <taxon>Schizosaccharomyces</taxon>
    </lineage>
</organism>
<dbReference type="AlphaFoldDB" id="A0AAE9WDY5"/>
<feature type="compositionally biased region" description="Basic and acidic residues" evidence="1">
    <location>
        <begin position="148"/>
        <end position="165"/>
    </location>
</feature>
<name>A0AAE9WDY5_9SCHI</name>
<evidence type="ECO:0000259" key="2">
    <source>
        <dbReference type="Pfam" id="PF12998"/>
    </source>
</evidence>
<dbReference type="KEGG" id="som:SOMG_03319"/>
<evidence type="ECO:0000313" key="4">
    <source>
        <dbReference type="Proteomes" id="UP001212411"/>
    </source>
</evidence>
<sequence length="192" mass="21492">MPEENTQEVGMNLLLEMADVLDATPSDLSSDFSKIHCLDGKIKEMQMALDASVHKIMSSNATPDERSSIIQNIVEVVKKNSPLIHRKAHISMHTEAVSKQNLSRLQTCFQAMEMIYPHFFIPYVAAPEPLESRREKRVPTRSSKRRQGRDASAKETSEKKKKPDAVDSLVHSPNFSDQQSDASTVAGLNDFP</sequence>
<dbReference type="InterPro" id="IPR024610">
    <property type="entry name" value="ING_N_histone-binding"/>
</dbReference>
<dbReference type="EMBL" id="CP115612">
    <property type="protein sequence ID" value="WBW73869.1"/>
    <property type="molecule type" value="Genomic_DNA"/>
</dbReference>
<gene>
    <name evidence="3" type="primary">png3</name>
    <name evidence="3" type="ORF">SOMG_03319</name>
</gene>
<dbReference type="GeneID" id="80876799"/>
<evidence type="ECO:0000313" key="3">
    <source>
        <dbReference type="EMBL" id="WBW73869.1"/>
    </source>
</evidence>
<dbReference type="Pfam" id="PF12998">
    <property type="entry name" value="ING"/>
    <property type="match status" value="1"/>
</dbReference>
<reference evidence="3 4" key="1">
    <citation type="journal article" date="2023" name="G3 (Bethesda)">
        <title>A high-quality reference genome for the fission yeast Schizosaccharomyces osmophilus.</title>
        <authorList>
            <person name="Jia G.S."/>
            <person name="Zhang W.C."/>
            <person name="Liang Y."/>
            <person name="Liu X.H."/>
            <person name="Rhind N."/>
            <person name="Pidoux A."/>
            <person name="Brysch-Herzberg M."/>
            <person name="Du L.L."/>
        </authorList>
    </citation>
    <scope>NUCLEOTIDE SEQUENCE [LARGE SCALE GENOMIC DNA]</scope>
    <source>
        <strain evidence="3 4">CBS 15793</strain>
    </source>
</reference>
<protein>
    <submittedName>
        <fullName evidence="3">ING family-like protein Png3</fullName>
    </submittedName>
</protein>
<proteinExistence type="predicted"/>
<feature type="domain" description="Inhibitor of growth protein N-terminal histone-binding" evidence="2">
    <location>
        <begin position="15"/>
        <end position="111"/>
    </location>
</feature>
<dbReference type="Gene3D" id="6.10.140.1740">
    <property type="match status" value="1"/>
</dbReference>
<evidence type="ECO:0000256" key="1">
    <source>
        <dbReference type="SAM" id="MobiDB-lite"/>
    </source>
</evidence>